<sequence>MAAAEPRLIEITDPIATYGKTRALPPGSDEKQQFTWGGEEAEGMEPRNPAHDVIDGDGAVVLGIVVSVLRNV</sequence>
<accession>A0A5M3WLM5</accession>
<dbReference type="EMBL" id="BLAE01000016">
    <property type="protein sequence ID" value="GES09546.1"/>
    <property type="molecule type" value="Genomic_DNA"/>
</dbReference>
<reference evidence="1 2" key="1">
    <citation type="submission" date="2019-10" db="EMBL/GenBank/DDBJ databases">
        <title>Whole genome shotgun sequence of Acrocarpospora macrocephala NBRC 16266.</title>
        <authorList>
            <person name="Ichikawa N."/>
            <person name="Kimura A."/>
            <person name="Kitahashi Y."/>
            <person name="Komaki H."/>
            <person name="Oguchi A."/>
        </authorList>
    </citation>
    <scope>NUCLEOTIDE SEQUENCE [LARGE SCALE GENOMIC DNA]</scope>
    <source>
        <strain evidence="1 2">NBRC 16266</strain>
    </source>
</reference>
<proteinExistence type="predicted"/>
<name>A0A5M3WLM5_9ACTN</name>
<gene>
    <name evidence="1" type="ORF">Amac_031420</name>
</gene>
<protein>
    <submittedName>
        <fullName evidence="1">Uncharacterized protein</fullName>
    </submittedName>
</protein>
<keyword evidence="2" id="KW-1185">Reference proteome</keyword>
<evidence type="ECO:0000313" key="2">
    <source>
        <dbReference type="Proteomes" id="UP000331127"/>
    </source>
</evidence>
<dbReference type="Proteomes" id="UP000331127">
    <property type="component" value="Unassembled WGS sequence"/>
</dbReference>
<evidence type="ECO:0000313" key="1">
    <source>
        <dbReference type="EMBL" id="GES09546.1"/>
    </source>
</evidence>
<comment type="caution">
    <text evidence="1">The sequence shown here is derived from an EMBL/GenBank/DDBJ whole genome shotgun (WGS) entry which is preliminary data.</text>
</comment>
<dbReference type="AlphaFoldDB" id="A0A5M3WLM5"/>
<organism evidence="1 2">
    <name type="scientific">Acrocarpospora macrocephala</name>
    <dbReference type="NCBI Taxonomy" id="150177"/>
    <lineage>
        <taxon>Bacteria</taxon>
        <taxon>Bacillati</taxon>
        <taxon>Actinomycetota</taxon>
        <taxon>Actinomycetes</taxon>
        <taxon>Streptosporangiales</taxon>
        <taxon>Streptosporangiaceae</taxon>
        <taxon>Acrocarpospora</taxon>
    </lineage>
</organism>